<evidence type="ECO:0000313" key="2">
    <source>
        <dbReference type="Proteomes" id="UP001157006"/>
    </source>
</evidence>
<name>A0AAV0YJY0_VICFA</name>
<dbReference type="AlphaFoldDB" id="A0AAV0YJY0"/>
<evidence type="ECO:0000313" key="1">
    <source>
        <dbReference type="EMBL" id="CAI8585712.1"/>
    </source>
</evidence>
<gene>
    <name evidence="1" type="ORF">VFH_I220320</name>
</gene>
<dbReference type="Proteomes" id="UP001157006">
    <property type="component" value="Chromosome 1L"/>
</dbReference>
<protein>
    <submittedName>
        <fullName evidence="1">Uncharacterized protein</fullName>
    </submittedName>
</protein>
<proteinExistence type="predicted"/>
<organism evidence="1 2">
    <name type="scientific">Vicia faba</name>
    <name type="common">Broad bean</name>
    <name type="synonym">Faba vulgaris</name>
    <dbReference type="NCBI Taxonomy" id="3906"/>
    <lineage>
        <taxon>Eukaryota</taxon>
        <taxon>Viridiplantae</taxon>
        <taxon>Streptophyta</taxon>
        <taxon>Embryophyta</taxon>
        <taxon>Tracheophyta</taxon>
        <taxon>Spermatophyta</taxon>
        <taxon>Magnoliopsida</taxon>
        <taxon>eudicotyledons</taxon>
        <taxon>Gunneridae</taxon>
        <taxon>Pentapetalae</taxon>
        <taxon>rosids</taxon>
        <taxon>fabids</taxon>
        <taxon>Fabales</taxon>
        <taxon>Fabaceae</taxon>
        <taxon>Papilionoideae</taxon>
        <taxon>50 kb inversion clade</taxon>
        <taxon>NPAAA clade</taxon>
        <taxon>Hologalegina</taxon>
        <taxon>IRL clade</taxon>
        <taxon>Fabeae</taxon>
        <taxon>Vicia</taxon>
    </lineage>
</organism>
<accession>A0AAV0YJY0</accession>
<dbReference type="EMBL" id="OX451736">
    <property type="protein sequence ID" value="CAI8585712.1"/>
    <property type="molecule type" value="Genomic_DNA"/>
</dbReference>
<sequence length="119" mass="13887">MKHTGGISPELLIVNLAFEFANFSSIQEATTEILLYKLQATSYFQIDKTQVKKVLRRELEDEDFSIDNFMNNDRELRKKGEDGGYGVGEKSRMRVKVEDGREREQKEIFRDNFLGIFLD</sequence>
<reference evidence="1 2" key="1">
    <citation type="submission" date="2023-01" db="EMBL/GenBank/DDBJ databases">
        <authorList>
            <person name="Kreplak J."/>
        </authorList>
    </citation>
    <scope>NUCLEOTIDE SEQUENCE [LARGE SCALE GENOMIC DNA]</scope>
</reference>
<keyword evidence="2" id="KW-1185">Reference proteome</keyword>